<proteinExistence type="predicted"/>
<accession>A0A6M3J898</accession>
<gene>
    <name evidence="1" type="ORF">MM415B00370_0052</name>
</gene>
<organism evidence="1">
    <name type="scientific">viral metagenome</name>
    <dbReference type="NCBI Taxonomy" id="1070528"/>
    <lineage>
        <taxon>unclassified sequences</taxon>
        <taxon>metagenomes</taxon>
        <taxon>organismal metagenomes</taxon>
    </lineage>
</organism>
<sequence>MQRWHGTHAFDRIRLADDKRIAFGDAQDVYMAWDGTNLTVVMSSLAALAMTDAKFNITSTSISAASPSRQAYWQFTATGTLTGGMTGLEIRSTFNGAASYAGGGIVGAEIKARHTTGNAYTIGQLRGVVGNVDTKNGTTTTAYALEGSIDVSAGGTITAAAGLHVNLNNSGTVTTSYGAFLEGIAGYTLTYGIYIQHANTGIYFNGAYTGNVIDFTSVTINHTGSNGPCMIRAGTYASPVTNADEDQSGMVRLYGATTADGTSYDRGVFVCLQTTGTKGIFPVAGLAEIKAQTGAGPTKAQAAQFIVMLQDVTSVLASLGGDSTAGMYAAWLKVGGVSGSVASAGSRVAAVWLDNQLNGTVSGEEYAAFITCGGSKVDAVFGFETTSSGWKNFLYFDETAYDQDPVVASGCNVSGAGASEAYLRISLNGTVYGIPLIAI</sequence>
<dbReference type="EMBL" id="MT141546">
    <property type="protein sequence ID" value="QJA65934.1"/>
    <property type="molecule type" value="Genomic_DNA"/>
</dbReference>
<protein>
    <submittedName>
        <fullName evidence="1">Uncharacterized protein</fullName>
    </submittedName>
</protein>
<name>A0A6M3J898_9ZZZZ</name>
<dbReference type="AlphaFoldDB" id="A0A6M3J898"/>
<evidence type="ECO:0000313" key="1">
    <source>
        <dbReference type="EMBL" id="QJA65934.1"/>
    </source>
</evidence>
<reference evidence="1" key="1">
    <citation type="submission" date="2020-03" db="EMBL/GenBank/DDBJ databases">
        <title>The deep terrestrial virosphere.</title>
        <authorList>
            <person name="Holmfeldt K."/>
            <person name="Nilsson E."/>
            <person name="Simone D."/>
            <person name="Lopez-Fernandez M."/>
            <person name="Wu X."/>
            <person name="de Brujin I."/>
            <person name="Lundin D."/>
            <person name="Andersson A."/>
            <person name="Bertilsson S."/>
            <person name="Dopson M."/>
        </authorList>
    </citation>
    <scope>NUCLEOTIDE SEQUENCE</scope>
    <source>
        <strain evidence="1">MM415B00370</strain>
    </source>
</reference>